<reference evidence="3 4" key="1">
    <citation type="journal article" date="2015" name="Nature">
        <title>rRNA introns, odd ribosomes, and small enigmatic genomes across a large radiation of phyla.</title>
        <authorList>
            <person name="Brown C.T."/>
            <person name="Hug L.A."/>
            <person name="Thomas B.C."/>
            <person name="Sharon I."/>
            <person name="Castelle C.J."/>
            <person name="Singh A."/>
            <person name="Wilkins M.J."/>
            <person name="Williams K.H."/>
            <person name="Banfield J.F."/>
        </authorList>
    </citation>
    <scope>NUCLEOTIDE SEQUENCE [LARGE SCALE GENOMIC DNA]</scope>
</reference>
<evidence type="ECO:0000256" key="2">
    <source>
        <dbReference type="SAM" id="Phobius"/>
    </source>
</evidence>
<gene>
    <name evidence="3" type="ORF">UU37_C0005G0011</name>
</gene>
<dbReference type="AlphaFoldDB" id="A0A0G0WV95"/>
<proteinExistence type="predicted"/>
<dbReference type="EMBL" id="LCAJ01000005">
    <property type="protein sequence ID" value="KKR88365.1"/>
    <property type="molecule type" value="Genomic_DNA"/>
</dbReference>
<keyword evidence="2" id="KW-0812">Transmembrane</keyword>
<name>A0A0G0WV95_9BACT</name>
<dbReference type="Proteomes" id="UP000033908">
    <property type="component" value="Unassembled WGS sequence"/>
</dbReference>
<feature type="transmembrane region" description="Helical" evidence="2">
    <location>
        <begin position="387"/>
        <end position="412"/>
    </location>
</feature>
<keyword evidence="2" id="KW-1133">Transmembrane helix</keyword>
<keyword evidence="2" id="KW-0472">Membrane</keyword>
<evidence type="ECO:0000256" key="1">
    <source>
        <dbReference type="SAM" id="MobiDB-lite"/>
    </source>
</evidence>
<evidence type="ECO:0000313" key="4">
    <source>
        <dbReference type="Proteomes" id="UP000033908"/>
    </source>
</evidence>
<organism evidence="3 4">
    <name type="scientific">Candidatus Gottesmanbacteria bacterium GW2011_GWA2_41_12</name>
    <dbReference type="NCBI Taxonomy" id="1618440"/>
    <lineage>
        <taxon>Bacteria</taxon>
        <taxon>Candidatus Gottesmaniibacteriota</taxon>
    </lineage>
</organism>
<evidence type="ECO:0000313" key="3">
    <source>
        <dbReference type="EMBL" id="KKR88365.1"/>
    </source>
</evidence>
<feature type="region of interest" description="Disordered" evidence="1">
    <location>
        <begin position="1"/>
        <end position="22"/>
    </location>
</feature>
<accession>A0A0G0WV95</accession>
<comment type="caution">
    <text evidence="3">The sequence shown here is derived from an EMBL/GenBank/DDBJ whole genome shotgun (WGS) entry which is preliminary data.</text>
</comment>
<protein>
    <submittedName>
        <fullName evidence="3">Uncharacterized protein</fullName>
    </submittedName>
</protein>
<sequence length="416" mass="44705">MEDPIQNSQEESQEEAASGHGQIGGGVAIVGSFLAFADTKNAVAALEKLDTARLFDDREYFESFKKSVEKLKNLHGFPKDKLLKFSGVLEKAGTTWDAVSKITIQANTQEIKEIARHLEPYGLTPEEALGVVNSARAKVKRGESFESLLTIEVNNKLRKNETNKPPEEIKKADAEKTSRMVEEVRATLKPEKDVVEIRIENAKTEGLIAATTELSLSEDTKKAVNTAVEADKSRPKTAWGVGDLKPGRNNLSKEEVEGTIRSWAKGFGGLISEEELKTLIGHAETIADFRKKTKSRSAENPSVQIVEPQQMFTIPANHPPSTPSQGTGVVGNFLGDVAGLAFKRFSGGAAKVGTGLVARLAGGTLAGGPVGTAVALTTTLIPWDKAVAIFAMVVIGIVFLLMLIPIFGTSFLPAKL</sequence>